<reference evidence="3" key="1">
    <citation type="submission" date="2018-11" db="EMBL/GenBank/DDBJ databases">
        <authorList>
            <person name="Alioto T."/>
            <person name="Alioto T."/>
        </authorList>
    </citation>
    <scope>NUCLEOTIDE SEQUENCE</scope>
</reference>
<dbReference type="AlphaFoldDB" id="A0A8B6FKM8"/>
<gene>
    <name evidence="3" type="ORF">MGAL_10B008249</name>
</gene>
<keyword evidence="1 2" id="KW-0175">Coiled coil</keyword>
<sequence length="529" mass="62331">MTMESKYEKKIDDLLQENYQLKSSLQEYKSKENWYKEEISQYEQASSHGHGRSDKNDKEFRVKEVELKEKVSSLRHELELTQHSEKQHQDRIAELEKIVADNQRHNVECNDTKVDCDETLGINTGEQVAQLHDEITTLKAKFRTDKIELDSLKKETDKLRYALLEKDEELVNVKTECTTYCNLLEKARMENLELTTQLDVLMMEDEEKCHEKKGNSLFSELDDRRVEAEKTLMSQKNTFETMKKKNEVLKQHNQKLKMQLFTAMGRGNDDSERVQQLQAQLEQERIERQQILEKVNKLEENQEKVKLTDKLSEFSHQITNQTGVDKDYIEYLVNMLKSKEGEIEDLSRRLRIQSMCLLDQKNKVTEKERLLYAAETKKDEMLRKFQQLKLEKEQLEIELKPEMKKAQKPVGRTEQIPTGLEGIKEKNVSVLREKTTSENEYRGADREWALNLLKKVEEDKKENQIRSRSVRMSDDVDVFDADGHMNTTSLKYDENYKRLVRDKPSHGKVTVCTKKASEPKYKVDDCNTQ</sequence>
<protein>
    <submittedName>
        <fullName evidence="3">Uncharacterized protein</fullName>
    </submittedName>
</protein>
<dbReference type="PANTHER" id="PTHR32123:SF9">
    <property type="entry name" value="PROTEIN SPINDLY"/>
    <property type="match status" value="1"/>
</dbReference>
<name>A0A8B6FKM8_MYTGA</name>
<dbReference type="EMBL" id="UYJE01006908">
    <property type="protein sequence ID" value="VDI50061.1"/>
    <property type="molecule type" value="Genomic_DNA"/>
</dbReference>
<feature type="coiled-coil region" evidence="2">
    <location>
        <begin position="11"/>
        <end position="45"/>
    </location>
</feature>
<accession>A0A8B6FKM8</accession>
<feature type="coiled-coil region" evidence="2">
    <location>
        <begin position="239"/>
        <end position="398"/>
    </location>
</feature>
<organism evidence="3 4">
    <name type="scientific">Mytilus galloprovincialis</name>
    <name type="common">Mediterranean mussel</name>
    <dbReference type="NCBI Taxonomy" id="29158"/>
    <lineage>
        <taxon>Eukaryota</taxon>
        <taxon>Metazoa</taxon>
        <taxon>Spiralia</taxon>
        <taxon>Lophotrochozoa</taxon>
        <taxon>Mollusca</taxon>
        <taxon>Bivalvia</taxon>
        <taxon>Autobranchia</taxon>
        <taxon>Pteriomorphia</taxon>
        <taxon>Mytilida</taxon>
        <taxon>Mytiloidea</taxon>
        <taxon>Mytilidae</taxon>
        <taxon>Mytilinae</taxon>
        <taxon>Mytilus</taxon>
    </lineage>
</organism>
<dbReference type="PANTHER" id="PTHR32123">
    <property type="entry name" value="BICD FAMILY-LIKE CARGO ADAPTER"/>
    <property type="match status" value="1"/>
</dbReference>
<evidence type="ECO:0000256" key="2">
    <source>
        <dbReference type="SAM" id="Coils"/>
    </source>
</evidence>
<keyword evidence="4" id="KW-1185">Reference proteome</keyword>
<dbReference type="InterPro" id="IPR051149">
    <property type="entry name" value="Spindly/BICDR_Dynein_Adapter"/>
</dbReference>
<evidence type="ECO:0000313" key="3">
    <source>
        <dbReference type="EMBL" id="VDI50061.1"/>
    </source>
</evidence>
<comment type="caution">
    <text evidence="3">The sequence shown here is derived from an EMBL/GenBank/DDBJ whole genome shotgun (WGS) entry which is preliminary data.</text>
</comment>
<dbReference type="OrthoDB" id="2121607at2759"/>
<proteinExistence type="predicted"/>
<dbReference type="Proteomes" id="UP000596742">
    <property type="component" value="Unassembled WGS sequence"/>
</dbReference>
<evidence type="ECO:0000256" key="1">
    <source>
        <dbReference type="ARBA" id="ARBA00023054"/>
    </source>
</evidence>
<evidence type="ECO:0000313" key="4">
    <source>
        <dbReference type="Proteomes" id="UP000596742"/>
    </source>
</evidence>